<name>A0ABD1MHJ7_9FABA</name>
<keyword evidence="2" id="KW-1185">Reference proteome</keyword>
<proteinExistence type="predicted"/>
<accession>A0ABD1MHJ7</accession>
<protein>
    <submittedName>
        <fullName evidence="1">Uncharacterized protein</fullName>
    </submittedName>
</protein>
<dbReference type="AlphaFoldDB" id="A0ABD1MHJ7"/>
<sequence>MCENRHILALCEQKLCVHPSIIMLQLLRAMASSNSSRSPCSQLKLQPASILFWCFTINYKVEQSSGQVTSSSAFNLSLTQPPNSEMTHFRCCQILPLPNLPWLPMMAYLFPR</sequence>
<reference evidence="1 2" key="1">
    <citation type="submission" date="2024-08" db="EMBL/GenBank/DDBJ databases">
        <title>Insights into the chromosomal genome structure of Flemingia macrophylla.</title>
        <authorList>
            <person name="Ding Y."/>
            <person name="Zhao Y."/>
            <person name="Bi W."/>
            <person name="Wu M."/>
            <person name="Zhao G."/>
            <person name="Gong Y."/>
            <person name="Li W."/>
            <person name="Zhang P."/>
        </authorList>
    </citation>
    <scope>NUCLEOTIDE SEQUENCE [LARGE SCALE GENOMIC DNA]</scope>
    <source>
        <strain evidence="1">DYQJB</strain>
        <tissue evidence="1">Leaf</tissue>
    </source>
</reference>
<evidence type="ECO:0000313" key="2">
    <source>
        <dbReference type="Proteomes" id="UP001603857"/>
    </source>
</evidence>
<dbReference type="EMBL" id="JBGMDY010000005">
    <property type="protein sequence ID" value="KAL2335291.1"/>
    <property type="molecule type" value="Genomic_DNA"/>
</dbReference>
<comment type="caution">
    <text evidence="1">The sequence shown here is derived from an EMBL/GenBank/DDBJ whole genome shotgun (WGS) entry which is preliminary data.</text>
</comment>
<organism evidence="1 2">
    <name type="scientific">Flemingia macrophylla</name>
    <dbReference type="NCBI Taxonomy" id="520843"/>
    <lineage>
        <taxon>Eukaryota</taxon>
        <taxon>Viridiplantae</taxon>
        <taxon>Streptophyta</taxon>
        <taxon>Embryophyta</taxon>
        <taxon>Tracheophyta</taxon>
        <taxon>Spermatophyta</taxon>
        <taxon>Magnoliopsida</taxon>
        <taxon>eudicotyledons</taxon>
        <taxon>Gunneridae</taxon>
        <taxon>Pentapetalae</taxon>
        <taxon>rosids</taxon>
        <taxon>fabids</taxon>
        <taxon>Fabales</taxon>
        <taxon>Fabaceae</taxon>
        <taxon>Papilionoideae</taxon>
        <taxon>50 kb inversion clade</taxon>
        <taxon>NPAAA clade</taxon>
        <taxon>indigoferoid/millettioid clade</taxon>
        <taxon>Phaseoleae</taxon>
        <taxon>Flemingia</taxon>
    </lineage>
</organism>
<evidence type="ECO:0000313" key="1">
    <source>
        <dbReference type="EMBL" id="KAL2335291.1"/>
    </source>
</evidence>
<dbReference type="Proteomes" id="UP001603857">
    <property type="component" value="Unassembled WGS sequence"/>
</dbReference>
<gene>
    <name evidence="1" type="ORF">Fmac_016504</name>
</gene>